<evidence type="ECO:0000256" key="6">
    <source>
        <dbReference type="ARBA" id="ARBA00023136"/>
    </source>
</evidence>
<evidence type="ECO:0000313" key="9">
    <source>
        <dbReference type="EMBL" id="NNH69278.1"/>
    </source>
</evidence>
<feature type="transmembrane region" description="Helical" evidence="7">
    <location>
        <begin position="176"/>
        <end position="197"/>
    </location>
</feature>
<dbReference type="InterPro" id="IPR035906">
    <property type="entry name" value="MetI-like_sf"/>
</dbReference>
<evidence type="ECO:0000256" key="7">
    <source>
        <dbReference type="RuleBase" id="RU363032"/>
    </source>
</evidence>
<keyword evidence="4 7" id="KW-0812">Transmembrane</keyword>
<evidence type="ECO:0000256" key="4">
    <source>
        <dbReference type="ARBA" id="ARBA00022692"/>
    </source>
</evidence>
<comment type="caution">
    <text evidence="9">The sequence shown here is derived from an EMBL/GenBank/DDBJ whole genome shotgun (WGS) entry which is preliminary data.</text>
</comment>
<dbReference type="Pfam" id="PF19300">
    <property type="entry name" value="BPD_transp_1_N"/>
    <property type="match status" value="1"/>
</dbReference>
<protein>
    <submittedName>
        <fullName evidence="9">ABC transporter permease</fullName>
    </submittedName>
</protein>
<dbReference type="InterPro" id="IPR045621">
    <property type="entry name" value="BPD_transp_1_N"/>
</dbReference>
<evidence type="ECO:0000313" key="10">
    <source>
        <dbReference type="Proteomes" id="UP000586827"/>
    </source>
</evidence>
<evidence type="ECO:0000256" key="2">
    <source>
        <dbReference type="ARBA" id="ARBA00022448"/>
    </source>
</evidence>
<gene>
    <name evidence="9" type="ORF">HLB23_05230</name>
</gene>
<feature type="transmembrane region" description="Helical" evidence="7">
    <location>
        <begin position="280"/>
        <end position="299"/>
    </location>
</feature>
<dbReference type="PROSITE" id="PS50928">
    <property type="entry name" value="ABC_TM1"/>
    <property type="match status" value="1"/>
</dbReference>
<evidence type="ECO:0000259" key="8">
    <source>
        <dbReference type="PROSITE" id="PS50928"/>
    </source>
</evidence>
<accession>A0A849BVY8</accession>
<feature type="transmembrane region" description="Helical" evidence="7">
    <location>
        <begin position="238"/>
        <end position="260"/>
    </location>
</feature>
<dbReference type="InterPro" id="IPR000515">
    <property type="entry name" value="MetI-like"/>
</dbReference>
<dbReference type="GO" id="GO:0055085">
    <property type="term" value="P:transmembrane transport"/>
    <property type="evidence" value="ECO:0007669"/>
    <property type="project" value="InterPro"/>
</dbReference>
<evidence type="ECO:0000256" key="3">
    <source>
        <dbReference type="ARBA" id="ARBA00022475"/>
    </source>
</evidence>
<dbReference type="AlphaFoldDB" id="A0A849BVY8"/>
<feature type="transmembrane region" description="Helical" evidence="7">
    <location>
        <begin position="133"/>
        <end position="156"/>
    </location>
</feature>
<keyword evidence="2 7" id="KW-0813">Transport</keyword>
<feature type="transmembrane region" description="Helical" evidence="7">
    <location>
        <begin position="101"/>
        <end position="121"/>
    </location>
</feature>
<dbReference type="PANTHER" id="PTHR43163">
    <property type="entry name" value="DIPEPTIDE TRANSPORT SYSTEM PERMEASE PROTEIN DPPB-RELATED"/>
    <property type="match status" value="1"/>
</dbReference>
<sequence length="313" mass="33086">MSLLLLKRAVSAIFLFIAVTTLAFFLTNLGGTDPGRSILGPQATPEAVDATNRTLGVDRPLLVQYVDWAGDVLHGDLGRSYLNNRPVSGELATHLPVSMSLMGLSLLVVAAASLALAVLAATGRGRADRAVQLISLAGHAIPGYLLALLLLTLFAVHWHIFPVLGYTPMSTSPGQWLWGMVLPVLAVSLSGISGALLQGRGALLDVLDADYMRTLRSRGISSRSVLWRHALRNAAPPWLTAMSLGAVAMLGGSFMVEKVFAIPGLGTLAVNSTISGDRPVLMGLVVLTSGLVILVNLLTDLAQMWLTPKARTQ</sequence>
<keyword evidence="5 7" id="KW-1133">Transmembrane helix</keyword>
<dbReference type="CDD" id="cd06261">
    <property type="entry name" value="TM_PBP2"/>
    <property type="match status" value="1"/>
</dbReference>
<keyword evidence="6 7" id="KW-0472">Membrane</keyword>
<dbReference type="EMBL" id="JABELX010000001">
    <property type="protein sequence ID" value="NNH69278.1"/>
    <property type="molecule type" value="Genomic_DNA"/>
</dbReference>
<feature type="domain" description="ABC transmembrane type-1" evidence="8">
    <location>
        <begin position="95"/>
        <end position="303"/>
    </location>
</feature>
<dbReference type="Pfam" id="PF00528">
    <property type="entry name" value="BPD_transp_1"/>
    <property type="match status" value="1"/>
</dbReference>
<name>A0A849BVY8_9NOCA</name>
<evidence type="ECO:0000256" key="1">
    <source>
        <dbReference type="ARBA" id="ARBA00004651"/>
    </source>
</evidence>
<dbReference type="PANTHER" id="PTHR43163:SF6">
    <property type="entry name" value="DIPEPTIDE TRANSPORT SYSTEM PERMEASE PROTEIN DPPB-RELATED"/>
    <property type="match status" value="1"/>
</dbReference>
<proteinExistence type="inferred from homology"/>
<dbReference type="SUPFAM" id="SSF161098">
    <property type="entry name" value="MetI-like"/>
    <property type="match status" value="1"/>
</dbReference>
<keyword evidence="10" id="KW-1185">Reference proteome</keyword>
<feature type="transmembrane region" description="Helical" evidence="7">
    <location>
        <begin position="12"/>
        <end position="31"/>
    </location>
</feature>
<dbReference type="RefSeq" id="WP_067525314.1">
    <property type="nucleotide sequence ID" value="NZ_JABELX010000001.1"/>
</dbReference>
<reference evidence="9 10" key="1">
    <citation type="submission" date="2020-05" db="EMBL/GenBank/DDBJ databases">
        <title>MicrobeNet Type strains.</title>
        <authorList>
            <person name="Nicholson A.C."/>
        </authorList>
    </citation>
    <scope>NUCLEOTIDE SEQUENCE [LARGE SCALE GENOMIC DNA]</scope>
    <source>
        <strain evidence="9 10">JCM 3224</strain>
    </source>
</reference>
<dbReference type="GO" id="GO:0005886">
    <property type="term" value="C:plasma membrane"/>
    <property type="evidence" value="ECO:0007669"/>
    <property type="project" value="UniProtKB-SubCell"/>
</dbReference>
<dbReference type="Gene3D" id="1.10.3720.10">
    <property type="entry name" value="MetI-like"/>
    <property type="match status" value="1"/>
</dbReference>
<dbReference type="Proteomes" id="UP000586827">
    <property type="component" value="Unassembled WGS sequence"/>
</dbReference>
<organism evidence="9 10">
    <name type="scientific">Nocardia uniformis</name>
    <dbReference type="NCBI Taxonomy" id="53432"/>
    <lineage>
        <taxon>Bacteria</taxon>
        <taxon>Bacillati</taxon>
        <taxon>Actinomycetota</taxon>
        <taxon>Actinomycetes</taxon>
        <taxon>Mycobacteriales</taxon>
        <taxon>Nocardiaceae</taxon>
        <taxon>Nocardia</taxon>
    </lineage>
</organism>
<keyword evidence="3" id="KW-1003">Cell membrane</keyword>
<evidence type="ECO:0000256" key="5">
    <source>
        <dbReference type="ARBA" id="ARBA00022989"/>
    </source>
</evidence>
<comment type="subcellular location">
    <subcellularLocation>
        <location evidence="1 7">Cell membrane</location>
        <topology evidence="1 7">Multi-pass membrane protein</topology>
    </subcellularLocation>
</comment>
<comment type="similarity">
    <text evidence="7">Belongs to the binding-protein-dependent transport system permease family.</text>
</comment>